<dbReference type="OrthoDB" id="9767833at2"/>
<dbReference type="RefSeq" id="WP_062482107.1">
    <property type="nucleotide sequence ID" value="NZ_LN885086.1"/>
</dbReference>
<dbReference type="GO" id="GO:0051536">
    <property type="term" value="F:iron-sulfur cluster binding"/>
    <property type="evidence" value="ECO:0007669"/>
    <property type="project" value="UniProtKB-KW"/>
</dbReference>
<gene>
    <name evidence="5" type="ORF">NITINOP_0236</name>
</gene>
<dbReference type="InterPro" id="IPR029063">
    <property type="entry name" value="SAM-dependent_MTases_sf"/>
</dbReference>
<evidence type="ECO:0000256" key="4">
    <source>
        <dbReference type="ARBA" id="ARBA00023014"/>
    </source>
</evidence>
<keyword evidence="6" id="KW-1185">Reference proteome</keyword>
<dbReference type="GO" id="GO:0015935">
    <property type="term" value="C:small ribosomal subunit"/>
    <property type="evidence" value="ECO:0007669"/>
    <property type="project" value="TreeGrafter"/>
</dbReference>
<dbReference type="GO" id="GO:0003735">
    <property type="term" value="F:structural constituent of ribosome"/>
    <property type="evidence" value="ECO:0007669"/>
    <property type="project" value="TreeGrafter"/>
</dbReference>
<dbReference type="PANTHER" id="PTHR13184:SF5">
    <property type="entry name" value="METHYLTRANSFERASE-LIKE PROTEIN 17, MITOCHONDRIAL"/>
    <property type="match status" value="1"/>
</dbReference>
<keyword evidence="4" id="KW-0411">Iron-sulfur</keyword>
<dbReference type="AlphaFoldDB" id="A0A0S4KL93"/>
<keyword evidence="3" id="KW-0408">Iron</keyword>
<sequence length="393" mass="44251">MSPLNVATVSRSLLEAIEHVCGETGISLTQIHEAVGELSRRFTNKREKLGGDYFNHPKFLAAYLRYFLPVNLAKIQILLDEMPRMEAAGPMRVLDVGSGPGTGALGVLDWRRSHGFSGELSVTAVDQSVAALDHAHRIWSRYCRMEAAAKVHLATYEENLERRGWYEKISSTMPFDLIIVANSLNEIGTGSSDPITAKTELLSRLLTGLAPHGTLMIVEPALRETSRWLHRVRDRLIEAGNCTVYSPCLHERNCPALERPDDWCHEERPWEPPPSVRNIDKAVGFIKDALKFSYLLLRKDGKTIVRRRSNVYRVVSELRVMKGEKRAWLCNESGRIEVGRLERLASPKNAALDQWRRGAVVQIEKIARKERQGKISSLGRVDSDVTVGIIREV</sequence>
<reference evidence="6" key="1">
    <citation type="submission" date="2015-09" db="EMBL/GenBank/DDBJ databases">
        <authorList>
            <person name="Daims H."/>
        </authorList>
    </citation>
    <scope>NUCLEOTIDE SEQUENCE [LARGE SCALE GENOMIC DNA]</scope>
</reference>
<name>A0A0S4KL93_9BACT</name>
<evidence type="ECO:0000313" key="6">
    <source>
        <dbReference type="Proteomes" id="UP000066284"/>
    </source>
</evidence>
<dbReference type="InterPro" id="IPR052571">
    <property type="entry name" value="Mt_RNA_Methyltransferase"/>
</dbReference>
<protein>
    <recommendedName>
        <fullName evidence="7">Methyltransferase domain-containing protein</fullName>
    </recommendedName>
</protein>
<proteinExistence type="predicted"/>
<dbReference type="GO" id="GO:0046872">
    <property type="term" value="F:metal ion binding"/>
    <property type="evidence" value="ECO:0007669"/>
    <property type="project" value="UniProtKB-KW"/>
</dbReference>
<dbReference type="PANTHER" id="PTHR13184">
    <property type="entry name" value="37S RIBOSOMAL PROTEIN S22"/>
    <property type="match status" value="1"/>
</dbReference>
<dbReference type="Proteomes" id="UP000066284">
    <property type="component" value="Chromosome 1"/>
</dbReference>
<dbReference type="Pfam" id="PF09243">
    <property type="entry name" value="Rsm22"/>
    <property type="match status" value="1"/>
</dbReference>
<dbReference type="Gene3D" id="3.40.50.150">
    <property type="entry name" value="Vaccinia Virus protein VP39"/>
    <property type="match status" value="1"/>
</dbReference>
<evidence type="ECO:0008006" key="7">
    <source>
        <dbReference type="Google" id="ProtNLM"/>
    </source>
</evidence>
<keyword evidence="1" id="KW-0479">Metal-binding</keyword>
<evidence type="ECO:0000313" key="5">
    <source>
        <dbReference type="EMBL" id="CUQ65212.1"/>
    </source>
</evidence>
<dbReference type="STRING" id="1715989.NITINOP_0236"/>
<dbReference type="EMBL" id="LN885086">
    <property type="protein sequence ID" value="CUQ65212.1"/>
    <property type="molecule type" value="Genomic_DNA"/>
</dbReference>
<organism evidence="5 6">
    <name type="scientific">Candidatus Nitrospira inopinata</name>
    <dbReference type="NCBI Taxonomy" id="1715989"/>
    <lineage>
        <taxon>Bacteria</taxon>
        <taxon>Pseudomonadati</taxon>
        <taxon>Nitrospirota</taxon>
        <taxon>Nitrospiria</taxon>
        <taxon>Nitrospirales</taxon>
        <taxon>Nitrospiraceae</taxon>
        <taxon>Nitrospira</taxon>
    </lineage>
</organism>
<accession>A0A0S4KL93</accession>
<evidence type="ECO:0000256" key="2">
    <source>
        <dbReference type="ARBA" id="ARBA00022946"/>
    </source>
</evidence>
<dbReference type="InterPro" id="IPR015324">
    <property type="entry name" value="Ribosomal_Rsm22-like"/>
</dbReference>
<dbReference type="KEGG" id="nio:NITINOP_0236"/>
<dbReference type="SUPFAM" id="SSF53335">
    <property type="entry name" value="S-adenosyl-L-methionine-dependent methyltransferases"/>
    <property type="match status" value="1"/>
</dbReference>
<dbReference type="GO" id="GO:0008168">
    <property type="term" value="F:methyltransferase activity"/>
    <property type="evidence" value="ECO:0007669"/>
    <property type="project" value="InterPro"/>
</dbReference>
<dbReference type="GO" id="GO:0006412">
    <property type="term" value="P:translation"/>
    <property type="evidence" value="ECO:0007669"/>
    <property type="project" value="InterPro"/>
</dbReference>
<keyword evidence="2" id="KW-0809">Transit peptide</keyword>
<evidence type="ECO:0000256" key="3">
    <source>
        <dbReference type="ARBA" id="ARBA00023004"/>
    </source>
</evidence>
<evidence type="ECO:0000256" key="1">
    <source>
        <dbReference type="ARBA" id="ARBA00022723"/>
    </source>
</evidence>